<reference evidence="4" key="2">
    <citation type="submission" date="2022-10" db="EMBL/GenBank/DDBJ databases">
        <authorList>
            <consortium name="ENA_rothamsted_submissions"/>
            <consortium name="culmorum"/>
            <person name="King R."/>
        </authorList>
    </citation>
    <scope>NUCLEOTIDE SEQUENCE</scope>
</reference>
<keyword evidence="2" id="KW-0808">Transferase</keyword>
<dbReference type="InterPro" id="IPR000863">
    <property type="entry name" value="Sulfotransferase_dom"/>
</dbReference>
<dbReference type="OrthoDB" id="205623at2759"/>
<gene>
    <name evidence="4" type="ORF">CHIRRI_LOCUS4178</name>
</gene>
<dbReference type="Proteomes" id="UP001153620">
    <property type="component" value="Chromosome 1"/>
</dbReference>
<dbReference type="AlphaFoldDB" id="A0A9N9WMC5"/>
<dbReference type="SUPFAM" id="SSF52540">
    <property type="entry name" value="P-loop containing nucleoside triphosphate hydrolases"/>
    <property type="match status" value="1"/>
</dbReference>
<evidence type="ECO:0000256" key="2">
    <source>
        <dbReference type="ARBA" id="ARBA00022679"/>
    </source>
</evidence>
<dbReference type="EMBL" id="OU895877">
    <property type="protein sequence ID" value="CAG9801247.1"/>
    <property type="molecule type" value="Genomic_DNA"/>
</dbReference>
<organism evidence="4 5">
    <name type="scientific">Chironomus riparius</name>
    <dbReference type="NCBI Taxonomy" id="315576"/>
    <lineage>
        <taxon>Eukaryota</taxon>
        <taxon>Metazoa</taxon>
        <taxon>Ecdysozoa</taxon>
        <taxon>Arthropoda</taxon>
        <taxon>Hexapoda</taxon>
        <taxon>Insecta</taxon>
        <taxon>Pterygota</taxon>
        <taxon>Neoptera</taxon>
        <taxon>Endopterygota</taxon>
        <taxon>Diptera</taxon>
        <taxon>Nematocera</taxon>
        <taxon>Chironomoidea</taxon>
        <taxon>Chironomidae</taxon>
        <taxon>Chironominae</taxon>
        <taxon>Chironomus</taxon>
    </lineage>
</organism>
<keyword evidence="5" id="KW-1185">Reference proteome</keyword>
<evidence type="ECO:0000259" key="3">
    <source>
        <dbReference type="Pfam" id="PF00685"/>
    </source>
</evidence>
<protein>
    <recommendedName>
        <fullName evidence="3">Sulfotransferase domain-containing protein</fullName>
    </recommendedName>
</protein>
<evidence type="ECO:0000256" key="1">
    <source>
        <dbReference type="ARBA" id="ARBA00005771"/>
    </source>
</evidence>
<sequence length="318" mass="38154">MFNIEVPEDELYKKLDTPFSKDFVKISLKDDPKKFCVMPQSFVDLDLERIKNMEIFEDDVWVVTYPKCGTTWTQEMVWMIGHDLDYETSMEVLLDDRYPFLELNGIVPNYPKNMFEECINLARPRYIKSHLPLFLLPDQLWTVKPKIIYTARNPKDTAVSYYHHYHNMNGYQGTISDFIETFVKDIMMYAPMNNHVIDFWNIRSQPNILFLFFEDMKRNLKQEVKKVMKFLDKDFTQNEIDKLCTHLSFESIKKNKMINKEEDIKHLMSLEGIEYNPEKYTFIRKGKVGGYKQELTKEAIEMLDEYIKKAEFDIEYQF</sequence>
<proteinExistence type="inferred from homology"/>
<dbReference type="PANTHER" id="PTHR11783">
    <property type="entry name" value="SULFOTRANSFERASE SULT"/>
    <property type="match status" value="1"/>
</dbReference>
<feature type="domain" description="Sulfotransferase" evidence="3">
    <location>
        <begin position="58"/>
        <end position="309"/>
    </location>
</feature>
<dbReference type="GO" id="GO:0008146">
    <property type="term" value="F:sulfotransferase activity"/>
    <property type="evidence" value="ECO:0007669"/>
    <property type="project" value="InterPro"/>
</dbReference>
<name>A0A9N9WMC5_9DIPT</name>
<evidence type="ECO:0000313" key="4">
    <source>
        <dbReference type="EMBL" id="CAG9801247.1"/>
    </source>
</evidence>
<reference evidence="4" key="1">
    <citation type="submission" date="2022-01" db="EMBL/GenBank/DDBJ databases">
        <authorList>
            <person name="King R."/>
        </authorList>
    </citation>
    <scope>NUCLEOTIDE SEQUENCE</scope>
</reference>
<evidence type="ECO:0000313" key="5">
    <source>
        <dbReference type="Proteomes" id="UP001153620"/>
    </source>
</evidence>
<comment type="similarity">
    <text evidence="1">Belongs to the sulfotransferase 1 family.</text>
</comment>
<dbReference type="Pfam" id="PF00685">
    <property type="entry name" value="Sulfotransfer_1"/>
    <property type="match status" value="1"/>
</dbReference>
<dbReference type="Gene3D" id="3.40.50.300">
    <property type="entry name" value="P-loop containing nucleotide triphosphate hydrolases"/>
    <property type="match status" value="1"/>
</dbReference>
<accession>A0A9N9WMC5</accession>
<dbReference type="InterPro" id="IPR027417">
    <property type="entry name" value="P-loop_NTPase"/>
</dbReference>